<protein>
    <submittedName>
        <fullName evidence="1">Uncharacterized protein</fullName>
    </submittedName>
</protein>
<evidence type="ECO:0000313" key="1">
    <source>
        <dbReference type="EMBL" id="ETO04446.1"/>
    </source>
</evidence>
<feature type="non-terminal residue" evidence="1">
    <location>
        <position position="221"/>
    </location>
</feature>
<keyword evidence="2" id="KW-1185">Reference proteome</keyword>
<sequence>MKEKLKQYYQSQDKLAPLFDDPEQSIDTCYIRLALKQKESKICHISIRGVEKVYCPKELHIYGEMYLLHIPLKKLSMLFITLMTSNDQKKDESNYDIEYLWPIIVNELHIPQWNSGLLYFWKVLHSSPPQIIPIHQMMLLMHCLGACNLIQSYLPNFQIFLHHPDIHLCIIDQIKIIQTQSNTFNDMGLMKDRLNLLQYLYISTETSDAIVQCYKKILKKH</sequence>
<organism evidence="1 2">
    <name type="scientific">Reticulomyxa filosa</name>
    <dbReference type="NCBI Taxonomy" id="46433"/>
    <lineage>
        <taxon>Eukaryota</taxon>
        <taxon>Sar</taxon>
        <taxon>Rhizaria</taxon>
        <taxon>Retaria</taxon>
        <taxon>Foraminifera</taxon>
        <taxon>Monothalamids</taxon>
        <taxon>Reticulomyxidae</taxon>
        <taxon>Reticulomyxa</taxon>
    </lineage>
</organism>
<dbReference type="AlphaFoldDB" id="X6LSW1"/>
<name>X6LSW1_RETFI</name>
<dbReference type="EMBL" id="ASPP01029360">
    <property type="protein sequence ID" value="ETO04446.1"/>
    <property type="molecule type" value="Genomic_DNA"/>
</dbReference>
<comment type="caution">
    <text evidence="1">The sequence shown here is derived from an EMBL/GenBank/DDBJ whole genome shotgun (WGS) entry which is preliminary data.</text>
</comment>
<dbReference type="OrthoDB" id="120976at2759"/>
<dbReference type="Proteomes" id="UP000023152">
    <property type="component" value="Unassembled WGS sequence"/>
</dbReference>
<reference evidence="1 2" key="1">
    <citation type="journal article" date="2013" name="Curr. Biol.">
        <title>The Genome of the Foraminiferan Reticulomyxa filosa.</title>
        <authorList>
            <person name="Glockner G."/>
            <person name="Hulsmann N."/>
            <person name="Schleicher M."/>
            <person name="Noegel A.A."/>
            <person name="Eichinger L."/>
            <person name="Gallinger C."/>
            <person name="Pawlowski J."/>
            <person name="Sierra R."/>
            <person name="Euteneuer U."/>
            <person name="Pillet L."/>
            <person name="Moustafa A."/>
            <person name="Platzer M."/>
            <person name="Groth M."/>
            <person name="Szafranski K."/>
            <person name="Schliwa M."/>
        </authorList>
    </citation>
    <scope>NUCLEOTIDE SEQUENCE [LARGE SCALE GENOMIC DNA]</scope>
</reference>
<accession>X6LSW1</accession>
<gene>
    <name evidence="1" type="ORF">RFI_32951</name>
</gene>
<proteinExistence type="predicted"/>
<evidence type="ECO:0000313" key="2">
    <source>
        <dbReference type="Proteomes" id="UP000023152"/>
    </source>
</evidence>